<dbReference type="Proteomes" id="UP000319700">
    <property type="component" value="Unassembled WGS sequence"/>
</dbReference>
<dbReference type="AlphaFoldDB" id="A0A502EAU1"/>
<keyword evidence="1" id="KW-0732">Signal</keyword>
<name>A0A502EAU1_9FLAO</name>
<dbReference type="SUPFAM" id="SSF69917">
    <property type="entry name" value="OMPT-like"/>
    <property type="match status" value="1"/>
</dbReference>
<evidence type="ECO:0000313" key="3">
    <source>
        <dbReference type="EMBL" id="TPG34089.1"/>
    </source>
</evidence>
<protein>
    <recommendedName>
        <fullName evidence="2">Alginate export domain-containing protein</fullName>
    </recommendedName>
</protein>
<evidence type="ECO:0000259" key="2">
    <source>
        <dbReference type="Pfam" id="PF13372"/>
    </source>
</evidence>
<comment type="caution">
    <text evidence="3">The sequence shown here is derived from an EMBL/GenBank/DDBJ whole genome shotgun (WGS) entry which is preliminary data.</text>
</comment>
<evidence type="ECO:0000256" key="1">
    <source>
        <dbReference type="SAM" id="SignalP"/>
    </source>
</evidence>
<sequence>MKKLKIILFLLLAGISFDIQAQELDVNLQIRPRFEYRNGYKTLLPEGQKGTSQISQRSRLNFNYKQDELTVKLTFQNTRTWGDVTPTATADKNGVAVFEAWAQYDLTKKWSARMGRQVLSYDNQRIMGEMDWAQQGQSHDALMVSFHPENHQLDMGLAYNSNAENTFQTPYTVANYKAMQYAWYHTTFDKIGASLLLLNTGYEFSRINNPELIIDYKQTFGTYLTYKAGKIDTNLSFYGQTGKSIDLQVSAWDAAVNFGYNITDSFKAGLGYEFLSGKATNDGSKVIKSFNPIFGTNHGFNGYMDYFYVGNHLNSVGLQDAFLKLNYNANKWQFALIPHVFLAAADVVTPLNEKLDSYLGTEIDATFGYNFKKDIVVSGGYSQMFGSKTMEFIKAPGDAGHTNNWAWLMISVNPRIFSWKK</sequence>
<dbReference type="InterPro" id="IPR053728">
    <property type="entry name" value="Alginate_Permeability_Chnl"/>
</dbReference>
<evidence type="ECO:0000313" key="4">
    <source>
        <dbReference type="Proteomes" id="UP000319700"/>
    </source>
</evidence>
<dbReference type="STRING" id="29533.SAMN05444387_2384"/>
<dbReference type="RefSeq" id="WP_140511290.1">
    <property type="nucleotide sequence ID" value="NZ_RCZH01000019.1"/>
</dbReference>
<dbReference type="Gene3D" id="2.40.160.100">
    <property type="match status" value="1"/>
</dbReference>
<dbReference type="EMBL" id="RCZH01000019">
    <property type="protein sequence ID" value="TPG34089.1"/>
    <property type="molecule type" value="Genomic_DNA"/>
</dbReference>
<accession>A0A502EAU1</accession>
<organism evidence="3 4">
    <name type="scientific">Flavobacterium pectinovorum</name>
    <dbReference type="NCBI Taxonomy" id="29533"/>
    <lineage>
        <taxon>Bacteria</taxon>
        <taxon>Pseudomonadati</taxon>
        <taxon>Bacteroidota</taxon>
        <taxon>Flavobacteriia</taxon>
        <taxon>Flavobacteriales</taxon>
        <taxon>Flavobacteriaceae</taxon>
        <taxon>Flavobacterium</taxon>
    </lineage>
</organism>
<proteinExistence type="predicted"/>
<dbReference type="InterPro" id="IPR025388">
    <property type="entry name" value="Alginate_export_dom"/>
</dbReference>
<keyword evidence="4" id="KW-1185">Reference proteome</keyword>
<dbReference type="GO" id="GO:0004190">
    <property type="term" value="F:aspartic-type endopeptidase activity"/>
    <property type="evidence" value="ECO:0007669"/>
    <property type="project" value="InterPro"/>
</dbReference>
<feature type="chain" id="PRO_5021204903" description="Alginate export domain-containing protein" evidence="1">
    <location>
        <begin position="22"/>
        <end position="421"/>
    </location>
</feature>
<feature type="signal peptide" evidence="1">
    <location>
        <begin position="1"/>
        <end position="21"/>
    </location>
</feature>
<dbReference type="InterPro" id="IPR020080">
    <property type="entry name" value="OM_adhesin/peptidase_omptin"/>
</dbReference>
<feature type="domain" description="Alginate export" evidence="2">
    <location>
        <begin position="23"/>
        <end position="308"/>
    </location>
</feature>
<dbReference type="Pfam" id="PF13372">
    <property type="entry name" value="Alginate_exp"/>
    <property type="match status" value="1"/>
</dbReference>
<gene>
    <name evidence="3" type="ORF">EAH81_23080</name>
</gene>
<reference evidence="3 4" key="1">
    <citation type="journal article" date="2019" name="Environ. Microbiol.">
        <title>Species interactions and distinct microbial communities in high Arctic permafrost affected cryosols are associated with the CH4 and CO2 gas fluxes.</title>
        <authorList>
            <person name="Altshuler I."/>
            <person name="Hamel J."/>
            <person name="Turney S."/>
            <person name="Magnuson E."/>
            <person name="Levesque R."/>
            <person name="Greer C."/>
            <person name="Whyte L.G."/>
        </authorList>
    </citation>
    <scope>NUCLEOTIDE SEQUENCE [LARGE SCALE GENOMIC DNA]</scope>
    <source>
        <strain evidence="3 4">42</strain>
    </source>
</reference>
<dbReference type="OrthoDB" id="1070463at2"/>